<dbReference type="InterPro" id="IPR036597">
    <property type="entry name" value="Fido-like_dom_sf"/>
</dbReference>
<accession>A0A6N7VV84</accession>
<evidence type="ECO:0000256" key="1">
    <source>
        <dbReference type="PIRSR" id="PIRSR640198-3"/>
    </source>
</evidence>
<feature type="site" description="Important for autoinhibition of adenylyltransferase activity" evidence="1">
    <location>
        <position position="31"/>
    </location>
</feature>
<comment type="caution">
    <text evidence="3">The sequence shown here is derived from an EMBL/GenBank/DDBJ whole genome shotgun (WGS) entry which is preliminary data.</text>
</comment>
<dbReference type="PANTHER" id="PTHR13504:SF38">
    <property type="entry name" value="FIDO DOMAIN-CONTAINING PROTEIN"/>
    <property type="match status" value="1"/>
</dbReference>
<dbReference type="SUPFAM" id="SSF140931">
    <property type="entry name" value="Fic-like"/>
    <property type="match status" value="1"/>
</dbReference>
<dbReference type="Proteomes" id="UP000441925">
    <property type="component" value="Unassembled WGS sequence"/>
</dbReference>
<gene>
    <name evidence="3" type="ORF">FYJ26_10560</name>
</gene>
<feature type="domain" description="Fido" evidence="2">
    <location>
        <begin position="78"/>
        <end position="209"/>
    </location>
</feature>
<protein>
    <submittedName>
        <fullName evidence="3">Fic family protein</fullName>
    </submittedName>
</protein>
<dbReference type="EMBL" id="VULQ01000025">
    <property type="protein sequence ID" value="MSS78812.1"/>
    <property type="molecule type" value="Genomic_DNA"/>
</dbReference>
<keyword evidence="4" id="KW-1185">Reference proteome</keyword>
<dbReference type="InterPro" id="IPR040198">
    <property type="entry name" value="Fido_containing"/>
</dbReference>
<reference evidence="3 4" key="1">
    <citation type="submission" date="2019-08" db="EMBL/GenBank/DDBJ databases">
        <title>In-depth cultivation of the pig gut microbiome towards novel bacterial diversity and tailored functional studies.</title>
        <authorList>
            <person name="Wylensek D."/>
            <person name="Hitch T.C.A."/>
            <person name="Clavel T."/>
        </authorList>
    </citation>
    <scope>NUCLEOTIDE SEQUENCE [LARGE SCALE GENOMIC DNA]</scope>
    <source>
        <strain evidence="3 4">WCA-380-WT-2B</strain>
    </source>
</reference>
<dbReference type="InterPro" id="IPR003812">
    <property type="entry name" value="Fido"/>
</dbReference>
<dbReference type="PANTHER" id="PTHR13504">
    <property type="entry name" value="FIDO DOMAIN-CONTAINING PROTEIN DDB_G0283145"/>
    <property type="match status" value="1"/>
</dbReference>
<dbReference type="AlphaFoldDB" id="A0A6N7VV84"/>
<dbReference type="Pfam" id="PF02661">
    <property type="entry name" value="Fic"/>
    <property type="match status" value="1"/>
</dbReference>
<organism evidence="3 4">
    <name type="scientific">Anaerococcus porci</name>
    <dbReference type="NCBI Taxonomy" id="2652269"/>
    <lineage>
        <taxon>Bacteria</taxon>
        <taxon>Bacillati</taxon>
        <taxon>Bacillota</taxon>
        <taxon>Tissierellia</taxon>
        <taxon>Tissierellales</taxon>
        <taxon>Peptoniphilaceae</taxon>
        <taxon>Anaerococcus</taxon>
    </lineage>
</organism>
<evidence type="ECO:0000259" key="2">
    <source>
        <dbReference type="PROSITE" id="PS51459"/>
    </source>
</evidence>
<sequence>MKDKYNLSKKENVFLAKRNIVDYIWKSAKLEGINITLPETQAIFDKLKLQNVDISDVNTVLNLKHAWQFILKNLDDELNLDYICKINYEVSKDESLDWGVLRYGKVGISGTDYIPPIPTEQSFYEIIDSVSRYETITEKFITLMLKLMKAQLFWDGNKRTSMLVANKIMISNGKGVISIPNEHITEFNTLLNHYYSVDEIDPVKSFIYEKAISGMTIERKSNL</sequence>
<dbReference type="RefSeq" id="WP_154542200.1">
    <property type="nucleotide sequence ID" value="NZ_VULQ01000025.1"/>
</dbReference>
<name>A0A6N7VV84_9FIRM</name>
<dbReference type="PROSITE" id="PS51459">
    <property type="entry name" value="FIDO"/>
    <property type="match status" value="1"/>
</dbReference>
<evidence type="ECO:0000313" key="3">
    <source>
        <dbReference type="EMBL" id="MSS78812.1"/>
    </source>
</evidence>
<proteinExistence type="predicted"/>
<dbReference type="Gene3D" id="1.10.3290.10">
    <property type="entry name" value="Fido-like domain"/>
    <property type="match status" value="1"/>
</dbReference>
<evidence type="ECO:0000313" key="4">
    <source>
        <dbReference type="Proteomes" id="UP000441925"/>
    </source>
</evidence>